<dbReference type="GO" id="GO:0005737">
    <property type="term" value="C:cytoplasm"/>
    <property type="evidence" value="ECO:0007669"/>
    <property type="project" value="TreeGrafter"/>
</dbReference>
<dbReference type="GO" id="GO:0035556">
    <property type="term" value="P:intracellular signal transduction"/>
    <property type="evidence" value="ECO:0007669"/>
    <property type="project" value="TreeGrafter"/>
</dbReference>
<gene>
    <name evidence="3" type="ORF">NEQG_01922</name>
</gene>
<dbReference type="VEuPathDB" id="MicrosporidiaDB:NEQG_01922"/>
<dbReference type="Pfam" id="PF12330">
    <property type="entry name" value="Haspin_kinase"/>
    <property type="match status" value="1"/>
</dbReference>
<keyword evidence="3" id="KW-0808">Transferase</keyword>
<dbReference type="InParanoid" id="I3EF53"/>
<dbReference type="OrthoDB" id="5327538at2759"/>
<evidence type="ECO:0000259" key="2">
    <source>
        <dbReference type="PROSITE" id="PS50011"/>
    </source>
</evidence>
<feature type="region of interest" description="Disordered" evidence="1">
    <location>
        <begin position="1"/>
        <end position="24"/>
    </location>
</feature>
<dbReference type="HOGENOM" id="CLU_048617_0_0_1"/>
<dbReference type="GO" id="GO:0005524">
    <property type="term" value="F:ATP binding"/>
    <property type="evidence" value="ECO:0007669"/>
    <property type="project" value="InterPro"/>
</dbReference>
<dbReference type="PROSITE" id="PS50011">
    <property type="entry name" value="PROTEIN_KINASE_DOM"/>
    <property type="match status" value="1"/>
</dbReference>
<dbReference type="PANTHER" id="PTHR24419:SF34">
    <property type="entry name" value="PROTEIN TUBE-RELATED"/>
    <property type="match status" value="1"/>
</dbReference>
<name>I3EF53_NEMP3</name>
<dbReference type="SUPFAM" id="SSF56112">
    <property type="entry name" value="Protein kinase-like (PK-like)"/>
    <property type="match status" value="1"/>
</dbReference>
<dbReference type="FunCoup" id="I3EF53">
    <property type="interactions" value="45"/>
</dbReference>
<reference evidence="3" key="1">
    <citation type="submission" date="2011-01" db="EMBL/GenBank/DDBJ databases">
        <title>The Genome Sequence of Nematocida parisii strain ERTm3.</title>
        <authorList>
            <consortium name="The Broad Institute Genome Sequencing Platform"/>
            <consortium name="The Broad Institute Genome Sequencing Center for Infectious Disease"/>
            <person name="Cuomo C."/>
            <person name="Troemel E."/>
            <person name="Young S.K."/>
            <person name="Zeng Q."/>
            <person name="Gargeya S."/>
            <person name="Fitzgerald M."/>
            <person name="Haas B."/>
            <person name="Abouelleil A."/>
            <person name="Alvarado L."/>
            <person name="Arachchi H.M."/>
            <person name="Berlin A."/>
            <person name="Chapman S.B."/>
            <person name="Gearin G."/>
            <person name="Goldberg J."/>
            <person name="Griggs A."/>
            <person name="Gujja S."/>
            <person name="Hansen M."/>
            <person name="Heiman D."/>
            <person name="Howarth C."/>
            <person name="Larimer J."/>
            <person name="Lui A."/>
            <person name="MacDonald P.J.P."/>
            <person name="McCowen C."/>
            <person name="Montmayeur A."/>
            <person name="Murphy C."/>
            <person name="Neiman D."/>
            <person name="Pearson M."/>
            <person name="Priest M."/>
            <person name="Roberts A."/>
            <person name="Saif S."/>
            <person name="Shea T."/>
            <person name="Sisk P."/>
            <person name="Stolte C."/>
            <person name="Sykes S."/>
            <person name="Wortman J."/>
            <person name="Nusbaum C."/>
            <person name="Birren B."/>
        </authorList>
    </citation>
    <scope>NUCLEOTIDE SEQUENCE</scope>
    <source>
        <strain evidence="3">ERTm3</strain>
    </source>
</reference>
<dbReference type="Proteomes" id="UP000002872">
    <property type="component" value="Unassembled WGS sequence"/>
</dbReference>
<evidence type="ECO:0000313" key="4">
    <source>
        <dbReference type="Proteomes" id="UP000002872"/>
    </source>
</evidence>
<evidence type="ECO:0000313" key="3">
    <source>
        <dbReference type="EMBL" id="EIJ87850.1"/>
    </source>
</evidence>
<dbReference type="GO" id="GO:0005634">
    <property type="term" value="C:nucleus"/>
    <property type="evidence" value="ECO:0007669"/>
    <property type="project" value="TreeGrafter"/>
</dbReference>
<organism evidence="3 4">
    <name type="scientific">Nematocida parisii (strain ERTm3)</name>
    <name type="common">Nematode killer fungus</name>
    <dbReference type="NCBI Taxonomy" id="935791"/>
    <lineage>
        <taxon>Eukaryota</taxon>
        <taxon>Fungi</taxon>
        <taxon>Fungi incertae sedis</taxon>
        <taxon>Microsporidia</taxon>
        <taxon>Nematocida</taxon>
    </lineage>
</organism>
<dbReference type="Gene3D" id="3.30.200.20">
    <property type="entry name" value="Phosphorylase Kinase, domain 1"/>
    <property type="match status" value="1"/>
</dbReference>
<dbReference type="EMBL" id="GL870880">
    <property type="protein sequence ID" value="EIJ87850.1"/>
    <property type="molecule type" value="Genomic_DNA"/>
</dbReference>
<dbReference type="AlphaFoldDB" id="I3EF53"/>
<sequence length="367" mass="43024">MYSAQRADEEKDEKERESTWENRSKKVKSNEINYNGIEIVDIDVASALSIERKKSIGGDSFMNSEYILEDADTIKEVDWCSFSFLPITRWEKLGESTFCEIYIDKKTQRVYKVVPITMKKNYVKVQHTMVDHFIKECLVMERMNCSEYSTKIYAWYMVNSRYPRELIEISRDWARRNKNQAENIIPQANNSSGLFGVIEMEYGGRELEKLDWSLMTHRDVNMIEDELRKCFYVMNELQVEHRDLHQSNVLVKKNSNGEYSVKTIDYSLARAVIRKEDGDSGSITILQTNSKGVIYKAGPILYTNIDKDLSWLFEGDASTDPHRSIYKKMNRTYTGSNRWRNPGPSNTFWMNYLRTWMESQIGNSTQT</sequence>
<keyword evidence="3" id="KW-0418">Kinase</keyword>
<dbReference type="PANTHER" id="PTHR24419">
    <property type="entry name" value="INTERLEUKIN-1 RECEPTOR-ASSOCIATED KINASE"/>
    <property type="match status" value="1"/>
</dbReference>
<protein>
    <submittedName>
        <fullName evidence="3">Haspin protein kinase</fullName>
    </submittedName>
</protein>
<dbReference type="OMA" id="GVIEMEY"/>
<accession>I3EF53</accession>
<evidence type="ECO:0000256" key="1">
    <source>
        <dbReference type="SAM" id="MobiDB-lite"/>
    </source>
</evidence>
<feature type="domain" description="Protein kinase" evidence="2">
    <location>
        <begin position="87"/>
        <end position="367"/>
    </location>
</feature>
<keyword evidence="4" id="KW-1185">Reference proteome</keyword>
<dbReference type="InterPro" id="IPR011009">
    <property type="entry name" value="Kinase-like_dom_sf"/>
</dbReference>
<dbReference type="InterPro" id="IPR000719">
    <property type="entry name" value="Prot_kinase_dom"/>
</dbReference>
<dbReference type="Gene3D" id="1.10.510.10">
    <property type="entry name" value="Transferase(Phosphotransferase) domain 1"/>
    <property type="match status" value="1"/>
</dbReference>
<dbReference type="GO" id="GO:0004672">
    <property type="term" value="F:protein kinase activity"/>
    <property type="evidence" value="ECO:0007669"/>
    <property type="project" value="InterPro"/>
</dbReference>
<proteinExistence type="predicted"/>